<dbReference type="InterPro" id="IPR010987">
    <property type="entry name" value="Glutathione-S-Trfase_C-like"/>
</dbReference>
<evidence type="ECO:0000259" key="2">
    <source>
        <dbReference type="PROSITE" id="PS50405"/>
    </source>
</evidence>
<proteinExistence type="predicted"/>
<dbReference type="InterPro" id="IPR040079">
    <property type="entry name" value="Glutathione_S-Trfase"/>
</dbReference>
<feature type="domain" description="GST C-terminal" evidence="2">
    <location>
        <begin position="86"/>
        <end position="211"/>
    </location>
</feature>
<dbReference type="SFLD" id="SFLDG01150">
    <property type="entry name" value="Main.1:_Beta-like"/>
    <property type="match status" value="1"/>
</dbReference>
<dbReference type="SUPFAM" id="SSF52833">
    <property type="entry name" value="Thioredoxin-like"/>
    <property type="match status" value="1"/>
</dbReference>
<dbReference type="PANTHER" id="PTHR44051:SF8">
    <property type="entry name" value="GLUTATHIONE S-TRANSFERASE GSTA"/>
    <property type="match status" value="1"/>
</dbReference>
<dbReference type="Gene3D" id="3.40.30.10">
    <property type="entry name" value="Glutaredoxin"/>
    <property type="match status" value="1"/>
</dbReference>
<dbReference type="CDD" id="cd03057">
    <property type="entry name" value="GST_N_Beta"/>
    <property type="match status" value="1"/>
</dbReference>
<dbReference type="Pfam" id="PF02798">
    <property type="entry name" value="GST_N"/>
    <property type="match status" value="1"/>
</dbReference>
<evidence type="ECO:0000313" key="3">
    <source>
        <dbReference type="EMBL" id="MCZ4281050.1"/>
    </source>
</evidence>
<dbReference type="PROSITE" id="PS50404">
    <property type="entry name" value="GST_NTER"/>
    <property type="match status" value="1"/>
</dbReference>
<reference evidence="3" key="1">
    <citation type="submission" date="2022-12" db="EMBL/GenBank/DDBJ databases">
        <title>Bacterial isolates from different developmental stages of Nematostella vectensis.</title>
        <authorList>
            <person name="Fraune S."/>
        </authorList>
    </citation>
    <scope>NUCLEOTIDE SEQUENCE</scope>
    <source>
        <strain evidence="3">G21630-S1</strain>
    </source>
</reference>
<dbReference type="SFLD" id="SFLDG00358">
    <property type="entry name" value="Main_(cytGST)"/>
    <property type="match status" value="1"/>
</dbReference>
<dbReference type="SUPFAM" id="SSF47616">
    <property type="entry name" value="GST C-terminal domain-like"/>
    <property type="match status" value="1"/>
</dbReference>
<dbReference type="Pfam" id="PF14497">
    <property type="entry name" value="GST_C_3"/>
    <property type="match status" value="1"/>
</dbReference>
<evidence type="ECO:0000259" key="1">
    <source>
        <dbReference type="PROSITE" id="PS50404"/>
    </source>
</evidence>
<gene>
    <name evidence="3" type="ORF">O4H49_09695</name>
</gene>
<accession>A0ABT4LIW4</accession>
<name>A0ABT4LIW4_9PROT</name>
<protein>
    <submittedName>
        <fullName evidence="3">Glutathione S-transferase family protein</fullName>
    </submittedName>
</protein>
<dbReference type="PANTHER" id="PTHR44051">
    <property type="entry name" value="GLUTATHIONE S-TRANSFERASE-RELATED"/>
    <property type="match status" value="1"/>
</dbReference>
<evidence type="ECO:0000313" key="4">
    <source>
        <dbReference type="Proteomes" id="UP001069802"/>
    </source>
</evidence>
<dbReference type="InterPro" id="IPR036249">
    <property type="entry name" value="Thioredoxin-like_sf"/>
</dbReference>
<dbReference type="InterPro" id="IPR004045">
    <property type="entry name" value="Glutathione_S-Trfase_N"/>
</dbReference>
<dbReference type="PROSITE" id="PS50405">
    <property type="entry name" value="GST_CTER"/>
    <property type="match status" value="1"/>
</dbReference>
<dbReference type="EMBL" id="JAPWGY010000003">
    <property type="protein sequence ID" value="MCZ4281050.1"/>
    <property type="molecule type" value="Genomic_DNA"/>
</dbReference>
<dbReference type="SFLD" id="SFLDS00019">
    <property type="entry name" value="Glutathione_Transferase_(cytos"/>
    <property type="match status" value="1"/>
</dbReference>
<dbReference type="Gene3D" id="1.20.1050.10">
    <property type="match status" value="1"/>
</dbReference>
<keyword evidence="4" id="KW-1185">Reference proteome</keyword>
<comment type="caution">
    <text evidence="3">The sequence shown here is derived from an EMBL/GenBank/DDBJ whole genome shotgun (WGS) entry which is preliminary data.</text>
</comment>
<feature type="domain" description="GST N-terminal" evidence="1">
    <location>
        <begin position="1"/>
        <end position="80"/>
    </location>
</feature>
<sequence length="212" mass="24203">MYRLHYYPGNANLAPHMLMEEMGVEYELVYVDRNAGAHKQAAYLTLNPSGRIPVLEDGGMVIAETAAICLHLADRHIETKMAPDISTPERAKFYQWLMFLTNTVQTEFLVYYYSDRYSTDPEHAAAIKDAAEARLIGYFRIIEEQLAKKGPYMMGPAISLLDFYLLMLCRWGRFFTQKPGDMPNLGQHIGNMVLRPSVIRAFEQEGLEPPFA</sequence>
<dbReference type="InterPro" id="IPR004046">
    <property type="entry name" value="GST_C"/>
</dbReference>
<dbReference type="RefSeq" id="WP_269423231.1">
    <property type="nucleotide sequence ID" value="NZ_JAPWGY010000003.1"/>
</dbReference>
<dbReference type="Proteomes" id="UP001069802">
    <property type="component" value="Unassembled WGS sequence"/>
</dbReference>
<dbReference type="InterPro" id="IPR036282">
    <property type="entry name" value="Glutathione-S-Trfase_C_sf"/>
</dbReference>
<organism evidence="3 4">
    <name type="scientific">Kiloniella laminariae</name>
    <dbReference type="NCBI Taxonomy" id="454162"/>
    <lineage>
        <taxon>Bacteria</taxon>
        <taxon>Pseudomonadati</taxon>
        <taxon>Pseudomonadota</taxon>
        <taxon>Alphaproteobacteria</taxon>
        <taxon>Rhodospirillales</taxon>
        <taxon>Kiloniellaceae</taxon>
        <taxon>Kiloniella</taxon>
    </lineage>
</organism>